<dbReference type="Proteomes" id="UP000705994">
    <property type="component" value="Unassembled WGS sequence"/>
</dbReference>
<evidence type="ECO:0000313" key="3">
    <source>
        <dbReference type="Proteomes" id="UP000705994"/>
    </source>
</evidence>
<dbReference type="SUPFAM" id="SSF54427">
    <property type="entry name" value="NTF2-like"/>
    <property type="match status" value="1"/>
</dbReference>
<feature type="domain" description="DUF4440" evidence="1">
    <location>
        <begin position="7"/>
        <end position="111"/>
    </location>
</feature>
<comment type="caution">
    <text evidence="2">The sequence shown here is derived from an EMBL/GenBank/DDBJ whole genome shotgun (WGS) entry which is preliminary data.</text>
</comment>
<dbReference type="Pfam" id="PF14534">
    <property type="entry name" value="DUF4440"/>
    <property type="match status" value="1"/>
</dbReference>
<protein>
    <submittedName>
        <fullName evidence="2">Nuclear transport factor 2 family protein</fullName>
    </submittedName>
</protein>
<dbReference type="InterPro" id="IPR032710">
    <property type="entry name" value="NTF2-like_dom_sf"/>
</dbReference>
<reference evidence="2 3" key="1">
    <citation type="submission" date="2021-05" db="EMBL/GenBank/DDBJ databases">
        <title>Pangenome of Leuconostoc gelidum warrants species status for Leuconostoc gelidum subsp. gasicomitatum.</title>
        <authorList>
            <person name="Johansson P."/>
            <person name="Sade E."/>
            <person name="Hultman J."/>
            <person name="Auvinen P."/>
            <person name="Bjorkroth J."/>
        </authorList>
    </citation>
    <scope>NUCLEOTIDE SEQUENCE [LARGE SCALE GENOMIC DNA]</scope>
    <source>
        <strain evidence="2 3">AMKR21</strain>
    </source>
</reference>
<proteinExistence type="predicted"/>
<name>A0ABS7V471_LEUGE</name>
<organism evidence="2 3">
    <name type="scientific">Leuconostoc gelidum subsp. gelidum</name>
    <dbReference type="NCBI Taxonomy" id="1607839"/>
    <lineage>
        <taxon>Bacteria</taxon>
        <taxon>Bacillati</taxon>
        <taxon>Bacillota</taxon>
        <taxon>Bacilli</taxon>
        <taxon>Lactobacillales</taxon>
        <taxon>Lactobacillaceae</taxon>
        <taxon>Leuconostoc</taxon>
        <taxon>Leuconostoc gelidum group</taxon>
    </lineage>
</organism>
<evidence type="ECO:0000259" key="1">
    <source>
        <dbReference type="Pfam" id="PF14534"/>
    </source>
</evidence>
<accession>A0ABS7V471</accession>
<evidence type="ECO:0000313" key="2">
    <source>
        <dbReference type="EMBL" id="MBZ6000174.1"/>
    </source>
</evidence>
<gene>
    <name evidence="2" type="ORF">KIJ07_07135</name>
</gene>
<sequence length="121" mass="14120">MSEKSDIESLYRAHFDAMIAQDIEKLDKMLTDDYHLVHMSGVDQPKNEWLNHVASGKMRYFSTREESNVIQIDGNSATLTGRNIVDARIYGFRNSWHLEQKMDLIKKNGKWYFTHSTATSY</sequence>
<dbReference type="RefSeq" id="WP_211636305.1">
    <property type="nucleotide sequence ID" value="NZ_JAHBFR010000001.1"/>
</dbReference>
<dbReference type="EMBL" id="JAHBFX010000009">
    <property type="protein sequence ID" value="MBZ6000174.1"/>
    <property type="molecule type" value="Genomic_DNA"/>
</dbReference>
<dbReference type="InterPro" id="IPR027843">
    <property type="entry name" value="DUF4440"/>
</dbReference>
<dbReference type="Gene3D" id="3.10.450.50">
    <property type="match status" value="1"/>
</dbReference>
<keyword evidence="3" id="KW-1185">Reference proteome</keyword>